<sequence length="479" mass="55796">MEILGISLFFEQIPFKNWSPFKCLEYLERKSIDLRTSDKELLQNEFKSHDHSLINHQTVSKSAQKKANKLYNEMSQLFESEEVTTIFKRMDTKVIEESKRQLLAVKKSQFDTEVQLTVEDYKIYTAPSSKLHAIGIETSGETSKRKREIEYDQMVMDPNEKPLQDLFDAEFQCPENMKLIFQYHNKFYVKDLIDLRSNSNFTKRLPSNLLKPYLKELDDRIEDLIPSNVHNFLTESFKQNLSDSDWIIKIDDLRCSDKDDSLMVSTVRILRKTLSTFIMAFSLGPRNPLLNLATLEKPHLNNFYIPAFRPAYGTFHQYATSLGRLAQEITSANAPTESVYMEGSKIDADDDKEIADASKISKNLQKIFLNIVKENVKCRRRLPKSLAIFDGQSFRLQIHLNFLDYCGGKFRLNEVDNANLSRDFTKMADFVFFYECMIKWAKLQFSGWLGKSRKALKNQELKKGRQDSFINDLNVTNDL</sequence>
<evidence type="ECO:0000313" key="1">
    <source>
        <dbReference type="EMBL" id="CAG8603557.1"/>
    </source>
</evidence>
<gene>
    <name evidence="1" type="ORF">AMORRO_LOCUS7887</name>
</gene>
<accession>A0A9N9CHB1</accession>
<keyword evidence="2" id="KW-1185">Reference proteome</keyword>
<reference evidence="1" key="1">
    <citation type="submission" date="2021-06" db="EMBL/GenBank/DDBJ databases">
        <authorList>
            <person name="Kallberg Y."/>
            <person name="Tangrot J."/>
            <person name="Rosling A."/>
        </authorList>
    </citation>
    <scope>NUCLEOTIDE SEQUENCE</scope>
    <source>
        <strain evidence="1">CL551</strain>
    </source>
</reference>
<protein>
    <submittedName>
        <fullName evidence="1">10479_t:CDS:1</fullName>
    </submittedName>
</protein>
<proteinExistence type="predicted"/>
<comment type="caution">
    <text evidence="1">The sequence shown here is derived from an EMBL/GenBank/DDBJ whole genome shotgun (WGS) entry which is preliminary data.</text>
</comment>
<dbReference type="OrthoDB" id="2345088at2759"/>
<evidence type="ECO:0000313" key="2">
    <source>
        <dbReference type="Proteomes" id="UP000789342"/>
    </source>
</evidence>
<dbReference type="AlphaFoldDB" id="A0A9N9CHB1"/>
<dbReference type="Proteomes" id="UP000789342">
    <property type="component" value="Unassembled WGS sequence"/>
</dbReference>
<name>A0A9N9CHB1_9GLOM</name>
<dbReference type="EMBL" id="CAJVPV010006341">
    <property type="protein sequence ID" value="CAG8603557.1"/>
    <property type="molecule type" value="Genomic_DNA"/>
</dbReference>
<organism evidence="1 2">
    <name type="scientific">Acaulospora morrowiae</name>
    <dbReference type="NCBI Taxonomy" id="94023"/>
    <lineage>
        <taxon>Eukaryota</taxon>
        <taxon>Fungi</taxon>
        <taxon>Fungi incertae sedis</taxon>
        <taxon>Mucoromycota</taxon>
        <taxon>Glomeromycotina</taxon>
        <taxon>Glomeromycetes</taxon>
        <taxon>Diversisporales</taxon>
        <taxon>Acaulosporaceae</taxon>
        <taxon>Acaulospora</taxon>
    </lineage>
</organism>